<evidence type="ECO:0000313" key="4">
    <source>
        <dbReference type="Proteomes" id="UP001295423"/>
    </source>
</evidence>
<keyword evidence="4" id="KW-1185">Reference proteome</keyword>
<feature type="compositionally biased region" description="Polar residues" evidence="1">
    <location>
        <begin position="7"/>
        <end position="16"/>
    </location>
</feature>
<keyword evidence="2" id="KW-0812">Transmembrane</keyword>
<protein>
    <submittedName>
        <fullName evidence="3">Uncharacterized protein</fullName>
    </submittedName>
</protein>
<keyword evidence="2" id="KW-1133">Transmembrane helix</keyword>
<name>A0AAD2CFR4_9STRA</name>
<sequence length="315" mass="35757">MRALDQNVRQRQSQATRLGEKSQRSNSAPTSWEHRSDEGFESSNSGNNIPMYNPLHFSDEMNGAPGSPPLASQHSTSYDKTNDMMLRSSVAMDGIHATGGKLHAHSLALNAVPDSSYQAYLKGQSFKKKNGSFIDGICFAKFCAFFSTVAIMFFIFVGIIIDVQPMYLQGILIKHQQYNENQKMQTYYDLTQGERLDTARRAYQAAFFYFLTVCACLAYAYNFHFYFNSRMGQYHDVPDADPTNENFGTASSKGGLPMYNSHTMQAYQHDHRIGSKVWNMASLTTNRVRMHIASNWPSYGEKRRSRRRQMGAKDV</sequence>
<keyword evidence="2" id="KW-0472">Membrane</keyword>
<dbReference type="EMBL" id="CAKOGP040000113">
    <property type="protein sequence ID" value="CAJ1930445.1"/>
    <property type="molecule type" value="Genomic_DNA"/>
</dbReference>
<proteinExistence type="predicted"/>
<evidence type="ECO:0000256" key="2">
    <source>
        <dbReference type="SAM" id="Phobius"/>
    </source>
</evidence>
<gene>
    <name evidence="3" type="ORF">CYCCA115_LOCUS1943</name>
</gene>
<evidence type="ECO:0000256" key="1">
    <source>
        <dbReference type="SAM" id="MobiDB-lite"/>
    </source>
</evidence>
<dbReference type="AlphaFoldDB" id="A0AAD2CFR4"/>
<feature type="region of interest" description="Disordered" evidence="1">
    <location>
        <begin position="1"/>
        <end position="77"/>
    </location>
</feature>
<feature type="transmembrane region" description="Helical" evidence="2">
    <location>
        <begin position="137"/>
        <end position="161"/>
    </location>
</feature>
<accession>A0AAD2CFR4</accession>
<evidence type="ECO:0000313" key="3">
    <source>
        <dbReference type="EMBL" id="CAJ1930445.1"/>
    </source>
</evidence>
<reference evidence="3" key="1">
    <citation type="submission" date="2023-08" db="EMBL/GenBank/DDBJ databases">
        <authorList>
            <person name="Audoor S."/>
            <person name="Bilcke G."/>
        </authorList>
    </citation>
    <scope>NUCLEOTIDE SEQUENCE</scope>
</reference>
<organism evidence="3 4">
    <name type="scientific">Cylindrotheca closterium</name>
    <dbReference type="NCBI Taxonomy" id="2856"/>
    <lineage>
        <taxon>Eukaryota</taxon>
        <taxon>Sar</taxon>
        <taxon>Stramenopiles</taxon>
        <taxon>Ochrophyta</taxon>
        <taxon>Bacillariophyta</taxon>
        <taxon>Bacillariophyceae</taxon>
        <taxon>Bacillariophycidae</taxon>
        <taxon>Bacillariales</taxon>
        <taxon>Bacillariaceae</taxon>
        <taxon>Cylindrotheca</taxon>
    </lineage>
</organism>
<feature type="compositionally biased region" description="Polar residues" evidence="1">
    <location>
        <begin position="41"/>
        <end position="50"/>
    </location>
</feature>
<feature type="transmembrane region" description="Helical" evidence="2">
    <location>
        <begin position="202"/>
        <end position="221"/>
    </location>
</feature>
<dbReference type="Proteomes" id="UP001295423">
    <property type="component" value="Unassembled WGS sequence"/>
</dbReference>
<comment type="caution">
    <text evidence="3">The sequence shown here is derived from an EMBL/GenBank/DDBJ whole genome shotgun (WGS) entry which is preliminary data.</text>
</comment>